<dbReference type="RefSeq" id="WP_211308037.1">
    <property type="nucleotide sequence ID" value="NZ_QGTX01000001.1"/>
</dbReference>
<evidence type="ECO:0000256" key="1">
    <source>
        <dbReference type="SAM" id="MobiDB-lite"/>
    </source>
</evidence>
<sequence length="369" mass="38329">MLAEQYSEETGVQIETQPLPPDSYGLTIRTQLQGGNAPDLMMFSPGAGQANAVLPLAEANLLEPLGEESAALVPEGSESLYGIDGEVYAQPTNLIPVGMTWNPTAASDAGVEIPENSDGLIDACGPLADEGKSMFVVAGSVPPNPGLMAMAISATRVYAETPDWNEQRAAGDVSFADSEGWQETLQTVVDMNEAGCFQQGAAGAGFDAITQGMTQGTSLGGFLPGSAANELNNATPGLALEVQPFPPAEGGEPYLLASSNYALSINAAAEDPQKQAAQEFLAWMAEPENAARFTEIQGGVAITGPDENLNPVFEPVRELLESGSYAPLPNLSWPNPGVYDALATGVQGLIAGQGDIDSVLQGVDQAWDQ</sequence>
<feature type="region of interest" description="Disordered" evidence="1">
    <location>
        <begin position="1"/>
        <end position="23"/>
    </location>
</feature>
<accession>A0A317QM25</accession>
<dbReference type="SUPFAM" id="SSF53850">
    <property type="entry name" value="Periplasmic binding protein-like II"/>
    <property type="match status" value="1"/>
</dbReference>
<name>A0A317QM25_9ACTN</name>
<keyword evidence="3" id="KW-1185">Reference proteome</keyword>
<protein>
    <submittedName>
        <fullName evidence="2">Raffinose/stachyose/melibiose transport system substrate-binding protein</fullName>
    </submittedName>
</protein>
<dbReference type="InterPro" id="IPR050490">
    <property type="entry name" value="Bact_solute-bd_prot1"/>
</dbReference>
<dbReference type="PANTHER" id="PTHR43649">
    <property type="entry name" value="ARABINOSE-BINDING PROTEIN-RELATED"/>
    <property type="match status" value="1"/>
</dbReference>
<evidence type="ECO:0000313" key="3">
    <source>
        <dbReference type="Proteomes" id="UP000246661"/>
    </source>
</evidence>
<dbReference type="Pfam" id="PF13416">
    <property type="entry name" value="SBP_bac_8"/>
    <property type="match status" value="1"/>
</dbReference>
<dbReference type="AlphaFoldDB" id="A0A317QM25"/>
<gene>
    <name evidence="2" type="ORF">JD79_03591</name>
</gene>
<dbReference type="EMBL" id="QGTX01000001">
    <property type="protein sequence ID" value="PWW24412.1"/>
    <property type="molecule type" value="Genomic_DNA"/>
</dbReference>
<comment type="caution">
    <text evidence="2">The sequence shown here is derived from an EMBL/GenBank/DDBJ whole genome shotgun (WGS) entry which is preliminary data.</text>
</comment>
<organism evidence="2 3">
    <name type="scientific">Geodermatophilus normandii</name>
    <dbReference type="NCBI Taxonomy" id="1137989"/>
    <lineage>
        <taxon>Bacteria</taxon>
        <taxon>Bacillati</taxon>
        <taxon>Actinomycetota</taxon>
        <taxon>Actinomycetes</taxon>
        <taxon>Geodermatophilales</taxon>
        <taxon>Geodermatophilaceae</taxon>
        <taxon>Geodermatophilus</taxon>
    </lineage>
</organism>
<reference evidence="3" key="1">
    <citation type="submission" date="2018-05" db="EMBL/GenBank/DDBJ databases">
        <authorList>
            <person name="Klenk H.-P."/>
            <person name="Huntemann M."/>
            <person name="Clum A."/>
            <person name="Pillay M."/>
            <person name="Palaniappan K."/>
            <person name="Varghese N."/>
            <person name="Mikhailova N."/>
            <person name="Stamatis D."/>
            <person name="Reddy T."/>
            <person name="Daum C."/>
            <person name="Shapiro N."/>
            <person name="Ivanova N."/>
            <person name="Kyrpides N."/>
            <person name="Woyke T."/>
        </authorList>
    </citation>
    <scope>NUCLEOTIDE SEQUENCE [LARGE SCALE GENOMIC DNA]</scope>
    <source>
        <strain evidence="3">DSM 45417</strain>
    </source>
</reference>
<proteinExistence type="predicted"/>
<dbReference type="Gene3D" id="3.40.190.10">
    <property type="entry name" value="Periplasmic binding protein-like II"/>
    <property type="match status" value="2"/>
</dbReference>
<dbReference type="Proteomes" id="UP000246661">
    <property type="component" value="Unassembled WGS sequence"/>
</dbReference>
<dbReference type="InterPro" id="IPR006059">
    <property type="entry name" value="SBP"/>
</dbReference>
<evidence type="ECO:0000313" key="2">
    <source>
        <dbReference type="EMBL" id="PWW24412.1"/>
    </source>
</evidence>